<organism evidence="1 2">
    <name type="scientific">Paenibacillus beijingensis</name>
    <dbReference type="NCBI Taxonomy" id="1126833"/>
    <lineage>
        <taxon>Bacteria</taxon>
        <taxon>Bacillati</taxon>
        <taxon>Bacillota</taxon>
        <taxon>Bacilli</taxon>
        <taxon>Bacillales</taxon>
        <taxon>Paenibacillaceae</taxon>
        <taxon>Paenibacillus</taxon>
    </lineage>
</organism>
<evidence type="ECO:0000313" key="1">
    <source>
        <dbReference type="EMBL" id="AJY74626.1"/>
    </source>
</evidence>
<keyword evidence="2" id="KW-1185">Reference proteome</keyword>
<sequence length="98" mass="11530">MESFLMTILGTFHGGDHMKRSWELDELIEHFTFLPNEMQQVGNKSGEMRLLKHGFPRINSKCIKQYFNTHSKADRNTSGAVRTIRWDWTFYHLSPNAN</sequence>
<dbReference type="AlphaFoldDB" id="A0A0D5NH97"/>
<protein>
    <submittedName>
        <fullName evidence="1">Uncharacterized protein</fullName>
    </submittedName>
</protein>
<reference evidence="2" key="2">
    <citation type="submission" date="2015-03" db="EMBL/GenBank/DDBJ databases">
        <title>Genome sequence of Paenibacillus beijingensis strain DSM 24997T.</title>
        <authorList>
            <person name="Kwak Y."/>
            <person name="Shin J.-H."/>
        </authorList>
    </citation>
    <scope>NUCLEOTIDE SEQUENCE [LARGE SCALE GENOMIC DNA]</scope>
    <source>
        <strain evidence="2">DSM 24997</strain>
    </source>
</reference>
<dbReference type="PATRIC" id="fig|1126833.4.peg.1895"/>
<dbReference type="Proteomes" id="UP000032633">
    <property type="component" value="Chromosome"/>
</dbReference>
<dbReference type="EMBL" id="CP011058">
    <property type="protein sequence ID" value="AJY74626.1"/>
    <property type="molecule type" value="Genomic_DNA"/>
</dbReference>
<dbReference type="HOGENOM" id="CLU_2331066_0_0_9"/>
<evidence type="ECO:0000313" key="2">
    <source>
        <dbReference type="Proteomes" id="UP000032633"/>
    </source>
</evidence>
<gene>
    <name evidence="1" type="ORF">VN24_08590</name>
</gene>
<dbReference type="STRING" id="1126833.VN24_08590"/>
<accession>A0A0D5NH97</accession>
<proteinExistence type="predicted"/>
<reference evidence="1 2" key="1">
    <citation type="journal article" date="2015" name="J. Biotechnol.">
        <title>Complete genome sequence of Paenibacillus beijingensis 7188(T) (=DSM 24997(T)), a novel rhizobacterium from jujube garden soil.</title>
        <authorList>
            <person name="Kwak Y."/>
            <person name="Shin J.H."/>
        </authorList>
    </citation>
    <scope>NUCLEOTIDE SEQUENCE [LARGE SCALE GENOMIC DNA]</scope>
    <source>
        <strain evidence="1 2">DSM 24997</strain>
    </source>
</reference>
<name>A0A0D5NH97_9BACL</name>
<dbReference type="KEGG" id="pbj:VN24_08590"/>